<feature type="chain" id="PRO_5046941025" description="CBM11 domain-containing protein" evidence="2">
    <location>
        <begin position="20"/>
        <end position="266"/>
    </location>
</feature>
<proteinExistence type="predicted"/>
<feature type="signal peptide" evidence="2">
    <location>
        <begin position="1"/>
        <end position="19"/>
    </location>
</feature>
<comment type="caution">
    <text evidence="3">The sequence shown here is derived from an EMBL/GenBank/DDBJ whole genome shotgun (WGS) entry which is preliminary data.</text>
</comment>
<evidence type="ECO:0000313" key="4">
    <source>
        <dbReference type="Proteomes" id="UP001221411"/>
    </source>
</evidence>
<dbReference type="Proteomes" id="UP001221411">
    <property type="component" value="Unassembled WGS sequence"/>
</dbReference>
<reference evidence="3 4" key="1">
    <citation type="submission" date="2022-11" db="EMBL/GenBank/DDBJ databases">
        <title>Minimal conservation of predation-associated metabolite biosynthetic gene clusters underscores biosynthetic potential of Myxococcota including descriptions for ten novel species: Archangium lansinium sp. nov., Myxococcus landrumus sp. nov., Nannocystis bai.</title>
        <authorList>
            <person name="Ahearne A."/>
            <person name="Stevens C."/>
            <person name="Dowd S."/>
        </authorList>
    </citation>
    <scope>NUCLEOTIDE SEQUENCE [LARGE SCALE GENOMIC DNA]</scope>
    <source>
        <strain evidence="3 4">RJM3</strain>
    </source>
</reference>
<name>A0ABT5EFP9_9BACT</name>
<feature type="region of interest" description="Disordered" evidence="1">
    <location>
        <begin position="30"/>
        <end position="69"/>
    </location>
</feature>
<dbReference type="PROSITE" id="PS51257">
    <property type="entry name" value="PROKAR_LIPOPROTEIN"/>
    <property type="match status" value="1"/>
</dbReference>
<evidence type="ECO:0000313" key="3">
    <source>
        <dbReference type="EMBL" id="MDC0740656.1"/>
    </source>
</evidence>
<keyword evidence="2" id="KW-0732">Signal</keyword>
<evidence type="ECO:0000256" key="2">
    <source>
        <dbReference type="SAM" id="SignalP"/>
    </source>
</evidence>
<dbReference type="EMBL" id="JAQNDO010000001">
    <property type="protein sequence ID" value="MDC0740656.1"/>
    <property type="molecule type" value="Genomic_DNA"/>
</dbReference>
<accession>A0ABT5EFP9</accession>
<feature type="compositionally biased region" description="Low complexity" evidence="1">
    <location>
        <begin position="38"/>
        <end position="55"/>
    </location>
</feature>
<organism evidence="3 4">
    <name type="scientific">Polyangium mundeleinium</name>
    <dbReference type="NCBI Taxonomy" id="2995306"/>
    <lineage>
        <taxon>Bacteria</taxon>
        <taxon>Pseudomonadati</taxon>
        <taxon>Myxococcota</taxon>
        <taxon>Polyangia</taxon>
        <taxon>Polyangiales</taxon>
        <taxon>Polyangiaceae</taxon>
        <taxon>Polyangium</taxon>
    </lineage>
</organism>
<keyword evidence="4" id="KW-1185">Reference proteome</keyword>
<dbReference type="RefSeq" id="WP_271915858.1">
    <property type="nucleotide sequence ID" value="NZ_JAQNDO010000001.1"/>
</dbReference>
<protein>
    <recommendedName>
        <fullName evidence="5">CBM11 domain-containing protein</fullName>
    </recommendedName>
</protein>
<dbReference type="Gene3D" id="2.60.120.430">
    <property type="entry name" value="Galactose-binding lectin"/>
    <property type="match status" value="1"/>
</dbReference>
<evidence type="ECO:0008006" key="5">
    <source>
        <dbReference type="Google" id="ProtNLM"/>
    </source>
</evidence>
<gene>
    <name evidence="3" type="ORF">POL67_04815</name>
</gene>
<dbReference type="SUPFAM" id="SSF49785">
    <property type="entry name" value="Galactose-binding domain-like"/>
    <property type="match status" value="1"/>
</dbReference>
<sequence length="266" mass="26725">MKRNRALHLSIYTVCGALALASACSSGTGDPNGGAGAGSASSSGSGGSSSSSSSAGGSGGSGGSSPPSVCDDNVRVLTVDDAFVDDFETEMAFPGWYSFADTDAANFSKIAREGEGAVTTTMAAHVSGTGIKAPTDGGFGAGFGFGLKDANGACAGISAFDGISFWAKGTAGADNALRVQAVHPATQAKADGGDCETNCYNHPGKNITLTSEWKQYTIKWNELAGSVQVKDVILGLSWITPGPDFDIWIDEVTLFAGTAPTGPIGK</sequence>
<dbReference type="InterPro" id="IPR008979">
    <property type="entry name" value="Galactose-bd-like_sf"/>
</dbReference>
<evidence type="ECO:0000256" key="1">
    <source>
        <dbReference type="SAM" id="MobiDB-lite"/>
    </source>
</evidence>